<dbReference type="Proteomes" id="UP000298663">
    <property type="component" value="Chromosome X"/>
</dbReference>
<keyword evidence="14" id="KW-1185">Reference proteome</keyword>
<evidence type="ECO:0000259" key="12">
    <source>
        <dbReference type="PROSITE" id="PS51030"/>
    </source>
</evidence>
<evidence type="ECO:0000256" key="8">
    <source>
        <dbReference type="ARBA" id="ARBA00023163"/>
    </source>
</evidence>
<dbReference type="AlphaFoldDB" id="A0A4U8V5A7"/>
<dbReference type="InterPro" id="IPR013088">
    <property type="entry name" value="Znf_NHR/GATA"/>
</dbReference>
<dbReference type="PANTHER" id="PTHR47519:SF1">
    <property type="entry name" value="NUCLEAR HORMONE RECEPTOR FAMILY MEMBER NHR-31"/>
    <property type="match status" value="1"/>
</dbReference>
<organism evidence="13 14">
    <name type="scientific">Steinernema carpocapsae</name>
    <name type="common">Entomopathogenic nematode</name>
    <dbReference type="NCBI Taxonomy" id="34508"/>
    <lineage>
        <taxon>Eukaryota</taxon>
        <taxon>Metazoa</taxon>
        <taxon>Ecdysozoa</taxon>
        <taxon>Nematoda</taxon>
        <taxon>Chromadorea</taxon>
        <taxon>Rhabditida</taxon>
        <taxon>Tylenchina</taxon>
        <taxon>Panagrolaimomorpha</taxon>
        <taxon>Strongyloidoidea</taxon>
        <taxon>Steinernematidae</taxon>
        <taxon>Steinernema</taxon>
    </lineage>
</organism>
<evidence type="ECO:0000256" key="4">
    <source>
        <dbReference type="ARBA" id="ARBA00022771"/>
    </source>
</evidence>
<evidence type="ECO:0000313" key="14">
    <source>
        <dbReference type="Proteomes" id="UP000298663"/>
    </source>
</evidence>
<evidence type="ECO:0000313" key="13">
    <source>
        <dbReference type="EMBL" id="TMS39377.1"/>
    </source>
</evidence>
<evidence type="ECO:0000256" key="7">
    <source>
        <dbReference type="ARBA" id="ARBA00023125"/>
    </source>
</evidence>
<proteinExistence type="inferred from homology"/>
<dbReference type="OrthoDB" id="5850793at2759"/>
<keyword evidence="3" id="KW-0479">Metal-binding</keyword>
<dbReference type="InterPro" id="IPR001628">
    <property type="entry name" value="Znf_hrmn_rcpt"/>
</dbReference>
<dbReference type="PRINTS" id="PR00047">
    <property type="entry name" value="STROIDFINGER"/>
</dbReference>
<gene>
    <name evidence="13" type="ORF">L596_005912</name>
</gene>
<reference evidence="13 14" key="2">
    <citation type="journal article" date="2019" name="G3 (Bethesda)">
        <title>Hybrid Assembly of the Genome of the Entomopathogenic Nematode Steinernema carpocapsae Identifies the X-Chromosome.</title>
        <authorList>
            <person name="Serra L."/>
            <person name="Macchietto M."/>
            <person name="Macias-Munoz A."/>
            <person name="McGill C.J."/>
            <person name="Rodriguez I.M."/>
            <person name="Rodriguez B."/>
            <person name="Murad R."/>
            <person name="Mortazavi A."/>
        </authorList>
    </citation>
    <scope>NUCLEOTIDE SEQUENCE [LARGE SCALE GENOMIC DNA]</scope>
    <source>
        <strain evidence="13 14">ALL</strain>
    </source>
</reference>
<dbReference type="PANTHER" id="PTHR47519">
    <property type="entry name" value="NUCLEAR HORMONE RECEPTOR FAMILY MEMBER NHR-31-RELATED"/>
    <property type="match status" value="1"/>
</dbReference>
<protein>
    <recommendedName>
        <fullName evidence="12">Nuclear receptor domain-containing protein</fullName>
    </recommendedName>
</protein>
<sequence>MLSPHMLQTATSENGMACDIYSSQHMEYASLGVSSAGTSPQPHQTSRPVRKCAVCGDQPAKVHYGVLACFGCKGFFRRAVKEGRNKYICRYGKQCNVDKYERNSCRYCRFRRCLQVGMNPNSVRPDRDATGRQKTQQRQKEGSVEGLSPARLVSESEVSNSEVPSGSAWMHALKPGMRELVNNLLALQECSQNAGSVSEDSLAGFSLKSFINMRGLAKDAGDTGSKSSHAGQYDSNEFVTIQKIIKDGRCAESKGDHHSGRQSCNGAALLSQITLLTSAYVAITSVSNTDITSLFDLCSIDRSNSPHSFPERSVEDLIEPMKRVRPLDIELVMYKAIITSNPDIKGIRPIAAETLSHFRADLQILFFKTVKSLFPKTPHASVRYGDYLLLTPSIQQLASSIAVVLRHQNRTQTRACSAIINDLLNPESNDYLRIPTNALADHFRQQIPLVTISDAEITQSAFVPVTVNTTYAVPIVPATETSAFSPPGRSAPINSQEVRFPRPNTLNCLAPRKLPLELTKSIEEMLQPGGSDSSGTWNKPIGSDWAELRVSTPAFNRDILAKFFPESVNQTHNNAQVGQL</sequence>
<dbReference type="InterPro" id="IPR052496">
    <property type="entry name" value="Orphan_Nuclear_Rcpt"/>
</dbReference>
<name>A0A4U8V5A7_STECR</name>
<feature type="compositionally biased region" description="Low complexity" evidence="11">
    <location>
        <begin position="153"/>
        <end position="166"/>
    </location>
</feature>
<evidence type="ECO:0000256" key="11">
    <source>
        <dbReference type="SAM" id="MobiDB-lite"/>
    </source>
</evidence>
<dbReference type="GO" id="GO:0005634">
    <property type="term" value="C:nucleus"/>
    <property type="evidence" value="ECO:0007669"/>
    <property type="project" value="UniProtKB-SubCell"/>
</dbReference>
<evidence type="ECO:0000256" key="2">
    <source>
        <dbReference type="ARBA" id="ARBA00005993"/>
    </source>
</evidence>
<dbReference type="PROSITE" id="PS51030">
    <property type="entry name" value="NUCLEAR_REC_DBD_2"/>
    <property type="match status" value="1"/>
</dbReference>
<dbReference type="CDD" id="cd06960">
    <property type="entry name" value="NR_DBD_HNF4A"/>
    <property type="match status" value="1"/>
</dbReference>
<evidence type="ECO:0000256" key="10">
    <source>
        <dbReference type="ARBA" id="ARBA00023242"/>
    </source>
</evidence>
<dbReference type="EMBL" id="CM016762">
    <property type="protein sequence ID" value="TMS39377.1"/>
    <property type="molecule type" value="Genomic_DNA"/>
</dbReference>
<dbReference type="Gene3D" id="1.10.565.10">
    <property type="entry name" value="Retinoid X Receptor"/>
    <property type="match status" value="1"/>
</dbReference>
<comment type="similarity">
    <text evidence="2">Belongs to the nuclear hormone receptor family.</text>
</comment>
<keyword evidence="6" id="KW-0805">Transcription regulation</keyword>
<dbReference type="SUPFAM" id="SSF57716">
    <property type="entry name" value="Glucocorticoid receptor-like (DNA-binding domain)"/>
    <property type="match status" value="1"/>
</dbReference>
<dbReference type="EMBL" id="AZBU02000001">
    <property type="protein sequence ID" value="TMS39377.1"/>
    <property type="molecule type" value="Genomic_DNA"/>
</dbReference>
<evidence type="ECO:0000256" key="6">
    <source>
        <dbReference type="ARBA" id="ARBA00023015"/>
    </source>
</evidence>
<feature type="region of interest" description="Disordered" evidence="11">
    <location>
        <begin position="121"/>
        <end position="166"/>
    </location>
</feature>
<feature type="domain" description="Nuclear receptor" evidence="12">
    <location>
        <begin position="49"/>
        <end position="125"/>
    </location>
</feature>
<dbReference type="SUPFAM" id="SSF48508">
    <property type="entry name" value="Nuclear receptor ligand-binding domain"/>
    <property type="match status" value="1"/>
</dbReference>
<comment type="caution">
    <text evidence="13">The sequence shown here is derived from an EMBL/GenBank/DDBJ whole genome shotgun (WGS) entry which is preliminary data.</text>
</comment>
<keyword evidence="8" id="KW-0804">Transcription</keyword>
<keyword evidence="7" id="KW-0238">DNA-binding</keyword>
<evidence type="ECO:0000256" key="3">
    <source>
        <dbReference type="ARBA" id="ARBA00022723"/>
    </source>
</evidence>
<dbReference type="SMART" id="SM00399">
    <property type="entry name" value="ZnF_C4"/>
    <property type="match status" value="1"/>
</dbReference>
<dbReference type="Gene3D" id="3.30.50.10">
    <property type="entry name" value="Erythroid Transcription Factor GATA-1, subunit A"/>
    <property type="match status" value="1"/>
</dbReference>
<evidence type="ECO:0000256" key="5">
    <source>
        <dbReference type="ARBA" id="ARBA00022833"/>
    </source>
</evidence>
<keyword evidence="10" id="KW-0539">Nucleus</keyword>
<comment type="subcellular location">
    <subcellularLocation>
        <location evidence="1">Nucleus</location>
    </subcellularLocation>
</comment>
<dbReference type="InterPro" id="IPR035500">
    <property type="entry name" value="NHR-like_dom_sf"/>
</dbReference>
<dbReference type="FunFam" id="3.30.50.10:FF:000030">
    <property type="entry name" value="Nuclear Hormone Receptor family"/>
    <property type="match status" value="1"/>
</dbReference>
<dbReference type="PROSITE" id="PS00031">
    <property type="entry name" value="NUCLEAR_REC_DBD_1"/>
    <property type="match status" value="1"/>
</dbReference>
<dbReference type="Pfam" id="PF00105">
    <property type="entry name" value="zf-C4"/>
    <property type="match status" value="1"/>
</dbReference>
<accession>A0A4U8V5A7</accession>
<dbReference type="InterPro" id="IPR049636">
    <property type="entry name" value="HNF4-like_DBD"/>
</dbReference>
<keyword evidence="4" id="KW-0863">Zinc-finger</keyword>
<dbReference type="GO" id="GO:0008270">
    <property type="term" value="F:zinc ion binding"/>
    <property type="evidence" value="ECO:0007669"/>
    <property type="project" value="UniProtKB-KW"/>
</dbReference>
<keyword evidence="9" id="KW-0675">Receptor</keyword>
<reference evidence="13 14" key="1">
    <citation type="journal article" date="2015" name="Genome Biol.">
        <title>Comparative genomics of Steinernema reveals deeply conserved gene regulatory networks.</title>
        <authorList>
            <person name="Dillman A.R."/>
            <person name="Macchietto M."/>
            <person name="Porter C.F."/>
            <person name="Rogers A."/>
            <person name="Williams B."/>
            <person name="Antoshechkin I."/>
            <person name="Lee M.M."/>
            <person name="Goodwin Z."/>
            <person name="Lu X."/>
            <person name="Lewis E.E."/>
            <person name="Goodrich-Blair H."/>
            <person name="Stock S.P."/>
            <person name="Adams B.J."/>
            <person name="Sternberg P.W."/>
            <person name="Mortazavi A."/>
        </authorList>
    </citation>
    <scope>NUCLEOTIDE SEQUENCE [LARGE SCALE GENOMIC DNA]</scope>
    <source>
        <strain evidence="13 14">ALL</strain>
    </source>
</reference>
<evidence type="ECO:0000256" key="9">
    <source>
        <dbReference type="ARBA" id="ARBA00023170"/>
    </source>
</evidence>
<dbReference type="GO" id="GO:0000978">
    <property type="term" value="F:RNA polymerase II cis-regulatory region sequence-specific DNA binding"/>
    <property type="evidence" value="ECO:0007669"/>
    <property type="project" value="InterPro"/>
</dbReference>
<dbReference type="STRING" id="34508.A0A4U8V5A7"/>
<keyword evidence="5" id="KW-0862">Zinc</keyword>
<evidence type="ECO:0000256" key="1">
    <source>
        <dbReference type="ARBA" id="ARBA00004123"/>
    </source>
</evidence>
<dbReference type="GO" id="GO:0003700">
    <property type="term" value="F:DNA-binding transcription factor activity"/>
    <property type="evidence" value="ECO:0007669"/>
    <property type="project" value="InterPro"/>
</dbReference>